<dbReference type="PANTHER" id="PTHR43156">
    <property type="entry name" value="STAGE II SPORULATION PROTEIN E-RELATED"/>
    <property type="match status" value="1"/>
</dbReference>
<dbReference type="RefSeq" id="WP_150486589.1">
    <property type="nucleotide sequence ID" value="NZ_BMUV01000018.1"/>
</dbReference>
<keyword evidence="6" id="KW-0418">Kinase</keyword>
<dbReference type="SUPFAM" id="SSF81606">
    <property type="entry name" value="PP2C-like"/>
    <property type="match status" value="1"/>
</dbReference>
<evidence type="ECO:0000256" key="10">
    <source>
        <dbReference type="ARBA" id="ARBA00022912"/>
    </source>
</evidence>
<dbReference type="Pfam" id="PF07228">
    <property type="entry name" value="SpoIIE"/>
    <property type="match status" value="1"/>
</dbReference>
<evidence type="ECO:0000259" key="17">
    <source>
        <dbReference type="SMART" id="SM00065"/>
    </source>
</evidence>
<dbReference type="InterPro" id="IPR052016">
    <property type="entry name" value="Bact_Sigma-Reg"/>
</dbReference>
<dbReference type="Pfam" id="PF13185">
    <property type="entry name" value="GAF_2"/>
    <property type="match status" value="2"/>
</dbReference>
<keyword evidence="2" id="KW-0597">Phosphoprotein</keyword>
<dbReference type="EC" id="3.1.3.16" evidence="1"/>
<dbReference type="Proteomes" id="UP000326178">
    <property type="component" value="Chromosome"/>
</dbReference>
<evidence type="ECO:0000256" key="12">
    <source>
        <dbReference type="ARBA" id="ARBA00047761"/>
    </source>
</evidence>
<evidence type="ECO:0000256" key="8">
    <source>
        <dbReference type="ARBA" id="ARBA00022840"/>
    </source>
</evidence>
<evidence type="ECO:0000256" key="11">
    <source>
        <dbReference type="ARBA" id="ARBA00023211"/>
    </source>
</evidence>
<dbReference type="SMART" id="SM00331">
    <property type="entry name" value="PP2C_SIG"/>
    <property type="match status" value="1"/>
</dbReference>
<feature type="domain" description="GAF" evidence="17">
    <location>
        <begin position="316"/>
        <end position="482"/>
    </location>
</feature>
<comment type="function">
    <text evidence="13">Primarily acts as an independent SigF regulator that is sensitive to the osmosensory signal, mediating the cross talk of PknD with the SigF regulon. Possesses both phosphatase and kinase activities. The kinase domain functions as a classic anti-sigma factor-like kinase to phosphorylate the anti-anti-sigma factor domain at the canonical regulatory site, and the phosphatase domain antagonizes this activity.</text>
</comment>
<keyword evidence="10" id="KW-0904">Protein phosphatase</keyword>
<evidence type="ECO:0000256" key="2">
    <source>
        <dbReference type="ARBA" id="ARBA00022553"/>
    </source>
</evidence>
<dbReference type="GO" id="GO:0046872">
    <property type="term" value="F:metal ion binding"/>
    <property type="evidence" value="ECO:0007669"/>
    <property type="project" value="UniProtKB-KW"/>
</dbReference>
<dbReference type="PANTHER" id="PTHR43156:SF2">
    <property type="entry name" value="STAGE II SPORULATION PROTEIN E"/>
    <property type="match status" value="1"/>
</dbReference>
<organism evidence="19 20">
    <name type="scientific">Streptomyces nitrosporeus</name>
    <dbReference type="NCBI Taxonomy" id="28894"/>
    <lineage>
        <taxon>Bacteria</taxon>
        <taxon>Bacillati</taxon>
        <taxon>Actinomycetota</taxon>
        <taxon>Actinomycetes</taxon>
        <taxon>Kitasatosporales</taxon>
        <taxon>Streptomycetaceae</taxon>
        <taxon>Streptomyces</taxon>
    </lineage>
</organism>
<protein>
    <recommendedName>
        <fullName evidence="1">protein-serine/threonine phosphatase</fullName>
        <ecNumber evidence="1">3.1.3.16</ecNumber>
    </recommendedName>
    <alternativeName>
        <fullName evidence="15">Protein-serine/threonine phosphatase</fullName>
    </alternativeName>
    <alternativeName>
        <fullName evidence="14">Serine/threonine-protein kinase</fullName>
    </alternativeName>
</protein>
<proteinExistence type="predicted"/>
<evidence type="ECO:0000256" key="4">
    <source>
        <dbReference type="ARBA" id="ARBA00022723"/>
    </source>
</evidence>
<evidence type="ECO:0000259" key="18">
    <source>
        <dbReference type="SMART" id="SM00331"/>
    </source>
</evidence>
<keyword evidence="7" id="KW-0378">Hydrolase</keyword>
<evidence type="ECO:0000256" key="7">
    <source>
        <dbReference type="ARBA" id="ARBA00022801"/>
    </source>
</evidence>
<dbReference type="FunFam" id="3.60.40.10:FF:000005">
    <property type="entry name" value="Serine/threonine protein phosphatase"/>
    <property type="match status" value="1"/>
</dbReference>
<dbReference type="SMART" id="SM00065">
    <property type="entry name" value="GAF"/>
    <property type="match status" value="1"/>
</dbReference>
<sequence length="718" mass="75689">MEDRAASSAGATGSGTELLDGAVARLMRESGASVGMLYLLPRGESTLRLAVLAGVPPQLATPWHRVKLSAPMPVADAVRHRRLVWLGSQEELARRYPRPALVLPYRLCLAAVPIRTGATDRGGLVLLLPGSHPPELSAAERETLVSGCRDIGLLLQQAEAGGFPVVPGSSPRVLAPPPFSEPGEGEGAVALEFVRRLPGGSCALNLDGTICFLDGAAAALLGADPSGLLGTLPWESLPWLDDPAVEDRYRDTVVSREPVSFTVLRPPDHWLSFHLYPSATGISVRILPAVEPDAPREPGTPGPPGHGRASRPSVPGRASALYQLMHLAATLTEAVGTRDVVELAGDQIMPAFRIQTLVVMSSVEGRLRIEGRRGQVPGLMDRFEGAALSSDTPASHVLMTGVPGFFTDFAELVRRYPSAGLLEAVSACAFLPLVVSGHPVGTLVLAYDRPRVFEPEERALLTSVAGLLAQALDRARLYDAKDRLSHSLQAHLLPRTLPRVAGLDVAARYLPAARGMGIGGDFYDLIRLDDTTAAATIGDVQGHNVNAAALMGQVRTAVHASAGAPPDEVLSRTNRLLTDLDPDLFTSCLYAHLDLAGHRAVLATAGHPPPLLRQPDGRTEALDLPPGLLLGVDPGSRYPTAEVPLPPGAALALFTDGLVEAPGVDLDDAMADLAEHFALALEQPVDAVADTLVRYAEQATPGTDDIALLILNAVPEAD</sequence>
<keyword evidence="9" id="KW-0460">Magnesium</keyword>
<dbReference type="Gene3D" id="3.30.450.20">
    <property type="entry name" value="PAS domain"/>
    <property type="match status" value="1"/>
</dbReference>
<gene>
    <name evidence="19" type="ORF">CP967_03970</name>
</gene>
<evidence type="ECO:0000256" key="3">
    <source>
        <dbReference type="ARBA" id="ARBA00022679"/>
    </source>
</evidence>
<dbReference type="SUPFAM" id="SSF55781">
    <property type="entry name" value="GAF domain-like"/>
    <property type="match status" value="2"/>
</dbReference>
<evidence type="ECO:0000313" key="20">
    <source>
        <dbReference type="Proteomes" id="UP000326178"/>
    </source>
</evidence>
<keyword evidence="4" id="KW-0479">Metal-binding</keyword>
<evidence type="ECO:0000256" key="16">
    <source>
        <dbReference type="SAM" id="MobiDB-lite"/>
    </source>
</evidence>
<reference evidence="19 20" key="1">
    <citation type="submission" date="2017-09" db="EMBL/GenBank/DDBJ databases">
        <authorList>
            <person name="Lee N."/>
            <person name="Cho B.-K."/>
        </authorList>
    </citation>
    <scope>NUCLEOTIDE SEQUENCE [LARGE SCALE GENOMIC DNA]</scope>
    <source>
        <strain evidence="19 20">ATCC 12769</strain>
    </source>
</reference>
<dbReference type="Gene3D" id="3.60.40.10">
    <property type="entry name" value="PPM-type phosphatase domain"/>
    <property type="match status" value="1"/>
</dbReference>
<dbReference type="InterPro" id="IPR035965">
    <property type="entry name" value="PAS-like_dom_sf"/>
</dbReference>
<dbReference type="InterPro" id="IPR036457">
    <property type="entry name" value="PPM-type-like_dom_sf"/>
</dbReference>
<keyword evidence="11" id="KW-0464">Manganese</keyword>
<evidence type="ECO:0000256" key="9">
    <source>
        <dbReference type="ARBA" id="ARBA00022842"/>
    </source>
</evidence>
<keyword evidence="5" id="KW-0547">Nucleotide-binding</keyword>
<dbReference type="AlphaFoldDB" id="A0A5J6F894"/>
<dbReference type="GO" id="GO:0004722">
    <property type="term" value="F:protein serine/threonine phosphatase activity"/>
    <property type="evidence" value="ECO:0007669"/>
    <property type="project" value="UniProtKB-EC"/>
</dbReference>
<evidence type="ECO:0000256" key="14">
    <source>
        <dbReference type="ARBA" id="ARBA00075117"/>
    </source>
</evidence>
<evidence type="ECO:0000256" key="13">
    <source>
        <dbReference type="ARBA" id="ARBA00056274"/>
    </source>
</evidence>
<feature type="region of interest" description="Disordered" evidence="16">
    <location>
        <begin position="291"/>
        <end position="314"/>
    </location>
</feature>
<dbReference type="InterPro" id="IPR001932">
    <property type="entry name" value="PPM-type_phosphatase-like_dom"/>
</dbReference>
<dbReference type="Gene3D" id="3.30.450.40">
    <property type="match status" value="2"/>
</dbReference>
<name>A0A5J6F894_9ACTN</name>
<accession>A0A5J6F894</accession>
<evidence type="ECO:0000313" key="19">
    <source>
        <dbReference type="EMBL" id="QEU71225.1"/>
    </source>
</evidence>
<evidence type="ECO:0000256" key="1">
    <source>
        <dbReference type="ARBA" id="ARBA00013081"/>
    </source>
</evidence>
<dbReference type="GO" id="GO:0016301">
    <property type="term" value="F:kinase activity"/>
    <property type="evidence" value="ECO:0007669"/>
    <property type="project" value="UniProtKB-KW"/>
</dbReference>
<feature type="domain" description="PPM-type phosphatase" evidence="18">
    <location>
        <begin position="500"/>
        <end position="713"/>
    </location>
</feature>
<keyword evidence="8" id="KW-0067">ATP-binding</keyword>
<dbReference type="InterPro" id="IPR029016">
    <property type="entry name" value="GAF-like_dom_sf"/>
</dbReference>
<keyword evidence="20" id="KW-1185">Reference proteome</keyword>
<dbReference type="EMBL" id="CP023702">
    <property type="protein sequence ID" value="QEU71225.1"/>
    <property type="molecule type" value="Genomic_DNA"/>
</dbReference>
<evidence type="ECO:0000256" key="6">
    <source>
        <dbReference type="ARBA" id="ARBA00022777"/>
    </source>
</evidence>
<dbReference type="InterPro" id="IPR003018">
    <property type="entry name" value="GAF"/>
</dbReference>
<dbReference type="GO" id="GO:0005524">
    <property type="term" value="F:ATP binding"/>
    <property type="evidence" value="ECO:0007669"/>
    <property type="project" value="UniProtKB-KW"/>
</dbReference>
<evidence type="ECO:0000256" key="5">
    <source>
        <dbReference type="ARBA" id="ARBA00022741"/>
    </source>
</evidence>
<dbReference type="OrthoDB" id="118142at2"/>
<dbReference type="SUPFAM" id="SSF55785">
    <property type="entry name" value="PYP-like sensor domain (PAS domain)"/>
    <property type="match status" value="1"/>
</dbReference>
<keyword evidence="3" id="KW-0808">Transferase</keyword>
<comment type="catalytic activity">
    <reaction evidence="12">
        <text>O-phospho-L-seryl-[protein] + H2O = L-seryl-[protein] + phosphate</text>
        <dbReference type="Rhea" id="RHEA:20629"/>
        <dbReference type="Rhea" id="RHEA-COMP:9863"/>
        <dbReference type="Rhea" id="RHEA-COMP:11604"/>
        <dbReference type="ChEBI" id="CHEBI:15377"/>
        <dbReference type="ChEBI" id="CHEBI:29999"/>
        <dbReference type="ChEBI" id="CHEBI:43474"/>
        <dbReference type="ChEBI" id="CHEBI:83421"/>
        <dbReference type="EC" id="3.1.3.16"/>
    </reaction>
</comment>
<dbReference type="KEGG" id="snk:CP967_03970"/>
<evidence type="ECO:0000256" key="15">
    <source>
        <dbReference type="ARBA" id="ARBA00081350"/>
    </source>
</evidence>